<protein>
    <submittedName>
        <fullName evidence="1">Uncharacterized protein</fullName>
    </submittedName>
</protein>
<reference evidence="1 2" key="1">
    <citation type="submission" date="2024-08" db="EMBL/GenBank/DDBJ databases">
        <authorList>
            <person name="Cucini C."/>
            <person name="Frati F."/>
        </authorList>
    </citation>
    <scope>NUCLEOTIDE SEQUENCE [LARGE SCALE GENOMIC DNA]</scope>
</reference>
<accession>A0ABP1RWW0</accession>
<name>A0ABP1RWW0_9HEXA</name>
<sequence>MSSTTRIKKIESGEELKNRLLKVLSSIVKRDYGNLKYKLQKRVGWEGQKDVVPPRIQFQVADRVLGMMEEARDGVLVLFENLLTYYIQTKYMGRVQKAQIQKDLKASIHKSNLKIIQLIRAWNMTRLSKMVGTWISKMEFDVLNEIDCREDCPTPEEQERWVQSITSGLDPSGQQNRIPHSNPTCERINGCLF</sequence>
<organism evidence="1 2">
    <name type="scientific">Orchesella dallaii</name>
    <dbReference type="NCBI Taxonomy" id="48710"/>
    <lineage>
        <taxon>Eukaryota</taxon>
        <taxon>Metazoa</taxon>
        <taxon>Ecdysozoa</taxon>
        <taxon>Arthropoda</taxon>
        <taxon>Hexapoda</taxon>
        <taxon>Collembola</taxon>
        <taxon>Entomobryomorpha</taxon>
        <taxon>Entomobryoidea</taxon>
        <taxon>Orchesellidae</taxon>
        <taxon>Orchesellinae</taxon>
        <taxon>Orchesella</taxon>
    </lineage>
</organism>
<evidence type="ECO:0000313" key="1">
    <source>
        <dbReference type="EMBL" id="CAL8137755.1"/>
    </source>
</evidence>
<keyword evidence="2" id="KW-1185">Reference proteome</keyword>
<proteinExistence type="predicted"/>
<dbReference type="Proteomes" id="UP001642540">
    <property type="component" value="Unassembled WGS sequence"/>
</dbReference>
<evidence type="ECO:0000313" key="2">
    <source>
        <dbReference type="Proteomes" id="UP001642540"/>
    </source>
</evidence>
<gene>
    <name evidence="1" type="ORF">ODALV1_LOCUS27067</name>
</gene>
<comment type="caution">
    <text evidence="1">The sequence shown here is derived from an EMBL/GenBank/DDBJ whole genome shotgun (WGS) entry which is preliminary data.</text>
</comment>
<dbReference type="EMBL" id="CAXLJM020000119">
    <property type="protein sequence ID" value="CAL8137755.1"/>
    <property type="molecule type" value="Genomic_DNA"/>
</dbReference>